<feature type="transmembrane region" description="Helical" evidence="10">
    <location>
        <begin position="201"/>
        <end position="227"/>
    </location>
</feature>
<name>A0A411HR58_PROBE</name>
<gene>
    <name evidence="11" type="primary">OR14</name>
</gene>
<keyword evidence="6 10" id="KW-1133">Transmembrane helix</keyword>
<evidence type="ECO:0000256" key="10">
    <source>
        <dbReference type="RuleBase" id="RU351113"/>
    </source>
</evidence>
<dbReference type="PANTHER" id="PTHR21137">
    <property type="entry name" value="ODORANT RECEPTOR"/>
    <property type="match status" value="1"/>
</dbReference>
<keyword evidence="5 10" id="KW-0552">Olfaction</keyword>
<feature type="transmembrane region" description="Helical" evidence="10">
    <location>
        <begin position="286"/>
        <end position="304"/>
    </location>
</feature>
<evidence type="ECO:0000256" key="2">
    <source>
        <dbReference type="ARBA" id="ARBA00022475"/>
    </source>
</evidence>
<reference evidence="11" key="1">
    <citation type="submission" date="2018-05" db="EMBL/GenBank/DDBJ databases">
        <title>Identification and expression analysis of candidate chemosensory receptors in the white-spotted flower chafer, Protaetia brevitarsis.</title>
        <authorList>
            <person name="Zhang T."/>
        </authorList>
    </citation>
    <scope>NUCLEOTIDE SEQUENCE</scope>
</reference>
<comment type="similarity">
    <text evidence="10">Belongs to the insect chemoreceptor superfamily. Heteromeric odorant receptor channel (TC 1.A.69) family.</text>
</comment>
<comment type="subcellular location">
    <subcellularLocation>
        <location evidence="1 10">Cell membrane</location>
        <topology evidence="1 10">Multi-pass membrane protein</topology>
    </subcellularLocation>
</comment>
<dbReference type="AlphaFoldDB" id="A0A411HR58"/>
<evidence type="ECO:0000256" key="4">
    <source>
        <dbReference type="ARBA" id="ARBA00022692"/>
    </source>
</evidence>
<keyword evidence="2" id="KW-1003">Cell membrane</keyword>
<keyword evidence="3 10" id="KW-0716">Sensory transduction</keyword>
<keyword evidence="7 10" id="KW-0472">Membrane</keyword>
<keyword evidence="4 10" id="KW-0812">Transmembrane</keyword>
<evidence type="ECO:0000256" key="6">
    <source>
        <dbReference type="ARBA" id="ARBA00022989"/>
    </source>
</evidence>
<feature type="transmembrane region" description="Helical" evidence="10">
    <location>
        <begin position="374"/>
        <end position="393"/>
    </location>
</feature>
<feature type="transmembrane region" description="Helical" evidence="10">
    <location>
        <begin position="145"/>
        <end position="168"/>
    </location>
</feature>
<organism evidence="11">
    <name type="scientific">Protaetia brevitarsis</name>
    <name type="common">White-spotted flower chafer beetle</name>
    <name type="synonym">Liocola brevitarsis</name>
    <dbReference type="NCBI Taxonomy" id="348688"/>
    <lineage>
        <taxon>Eukaryota</taxon>
        <taxon>Metazoa</taxon>
        <taxon>Ecdysozoa</taxon>
        <taxon>Arthropoda</taxon>
        <taxon>Hexapoda</taxon>
        <taxon>Insecta</taxon>
        <taxon>Pterygota</taxon>
        <taxon>Neoptera</taxon>
        <taxon>Endopterygota</taxon>
        <taxon>Coleoptera</taxon>
        <taxon>Polyphaga</taxon>
        <taxon>Scarabaeiformia</taxon>
        <taxon>Scarabaeidae</taxon>
        <taxon>Cetoniinae</taxon>
        <taxon>Protaetia</taxon>
        <taxon>Liocola</taxon>
    </lineage>
</organism>
<accession>A0A411HR58</accession>
<dbReference type="GO" id="GO:0007165">
    <property type="term" value="P:signal transduction"/>
    <property type="evidence" value="ECO:0007669"/>
    <property type="project" value="UniProtKB-KW"/>
</dbReference>
<dbReference type="GO" id="GO:0005886">
    <property type="term" value="C:plasma membrane"/>
    <property type="evidence" value="ECO:0007669"/>
    <property type="project" value="UniProtKB-SubCell"/>
</dbReference>
<sequence length="413" mass="47991">MICKKKGKMDCIDYLLILPKICIKIKQKNCILPAKVLLESVCCWPDNTSSSRTITAWILFLNLMVAEIFHAAYVVVHASDISDAVSAGATVTTTFEALVRVHIMLSKKRVINEILSVIWKQFWPLRVILKEEARKELKMKAMISVLLPCTFLVSSVLSNLLITGLPFIKEHQLVLKSIFPFDWNQSYIYEALYVWQYVMDWYVLFMVNAFDFFFVSLVTICCIQFLIMQEVLTHILSSQSKEHRKIIFGPAGENMSDHQMLWECLKQHKLLIGICDDIEQIFNKAALIQFAVSACANCAAFLIMKVDYGQFFKMLFYAMAHLVQLFYYCYVGQQLSYESEALADAIYKCDWHLQYDRSFRKSLIMMIQRSQRRVCLTAVGFVELDFGSFIRILRMTFSFYTLLNNLLMKNEQE</sequence>
<keyword evidence="8 10" id="KW-0675">Receptor</keyword>
<evidence type="ECO:0000256" key="9">
    <source>
        <dbReference type="ARBA" id="ARBA00023224"/>
    </source>
</evidence>
<dbReference type="EMBL" id="MH324847">
    <property type="protein sequence ID" value="QBB72946.1"/>
    <property type="molecule type" value="mRNA"/>
</dbReference>
<proteinExistence type="evidence at transcript level"/>
<dbReference type="GO" id="GO:0004984">
    <property type="term" value="F:olfactory receptor activity"/>
    <property type="evidence" value="ECO:0007669"/>
    <property type="project" value="InterPro"/>
</dbReference>
<dbReference type="PANTHER" id="PTHR21137:SF35">
    <property type="entry name" value="ODORANT RECEPTOR 19A-RELATED"/>
    <property type="match status" value="1"/>
</dbReference>
<feature type="transmembrane region" description="Helical" evidence="10">
    <location>
        <begin position="54"/>
        <end position="75"/>
    </location>
</feature>
<feature type="transmembrane region" description="Helical" evidence="10">
    <location>
        <begin position="310"/>
        <end position="330"/>
    </location>
</feature>
<evidence type="ECO:0000256" key="5">
    <source>
        <dbReference type="ARBA" id="ARBA00022725"/>
    </source>
</evidence>
<evidence type="ECO:0000256" key="1">
    <source>
        <dbReference type="ARBA" id="ARBA00004651"/>
    </source>
</evidence>
<evidence type="ECO:0000256" key="3">
    <source>
        <dbReference type="ARBA" id="ARBA00022606"/>
    </source>
</evidence>
<protein>
    <recommendedName>
        <fullName evidence="10">Odorant receptor</fullName>
    </recommendedName>
</protein>
<evidence type="ECO:0000256" key="8">
    <source>
        <dbReference type="ARBA" id="ARBA00023170"/>
    </source>
</evidence>
<feature type="transmembrane region" description="Helical" evidence="10">
    <location>
        <begin position="81"/>
        <end position="99"/>
    </location>
</feature>
<evidence type="ECO:0000313" key="11">
    <source>
        <dbReference type="EMBL" id="QBB72946.1"/>
    </source>
</evidence>
<evidence type="ECO:0000256" key="7">
    <source>
        <dbReference type="ARBA" id="ARBA00023136"/>
    </source>
</evidence>
<keyword evidence="9 10" id="KW-0807">Transducer</keyword>
<dbReference type="GO" id="GO:0005549">
    <property type="term" value="F:odorant binding"/>
    <property type="evidence" value="ECO:0007669"/>
    <property type="project" value="InterPro"/>
</dbReference>
<dbReference type="InterPro" id="IPR004117">
    <property type="entry name" value="7tm6_olfct_rcpt"/>
</dbReference>
<dbReference type="Pfam" id="PF02949">
    <property type="entry name" value="7tm_6"/>
    <property type="match status" value="1"/>
</dbReference>